<evidence type="ECO:0000313" key="2">
    <source>
        <dbReference type="EMBL" id="CAE1260938.1"/>
    </source>
</evidence>
<name>A0A812CC66_ACAPH</name>
<protein>
    <submittedName>
        <fullName evidence="2">Uncharacterized protein</fullName>
    </submittedName>
</protein>
<evidence type="ECO:0000313" key="3">
    <source>
        <dbReference type="Proteomes" id="UP000597762"/>
    </source>
</evidence>
<feature type="transmembrane region" description="Helical" evidence="1">
    <location>
        <begin position="121"/>
        <end position="149"/>
    </location>
</feature>
<keyword evidence="3" id="KW-1185">Reference proteome</keyword>
<keyword evidence="1" id="KW-0812">Transmembrane</keyword>
<accession>A0A812CC66</accession>
<keyword evidence="1" id="KW-1133">Transmembrane helix</keyword>
<organism evidence="2 3">
    <name type="scientific">Acanthosepion pharaonis</name>
    <name type="common">Pharaoh cuttlefish</name>
    <name type="synonym">Sepia pharaonis</name>
    <dbReference type="NCBI Taxonomy" id="158019"/>
    <lineage>
        <taxon>Eukaryota</taxon>
        <taxon>Metazoa</taxon>
        <taxon>Spiralia</taxon>
        <taxon>Lophotrochozoa</taxon>
        <taxon>Mollusca</taxon>
        <taxon>Cephalopoda</taxon>
        <taxon>Coleoidea</taxon>
        <taxon>Decapodiformes</taxon>
        <taxon>Sepiida</taxon>
        <taxon>Sepiina</taxon>
        <taxon>Sepiidae</taxon>
        <taxon>Acanthosepion</taxon>
    </lineage>
</organism>
<feature type="transmembrane region" description="Helical" evidence="1">
    <location>
        <begin position="90"/>
        <end position="109"/>
    </location>
</feature>
<reference evidence="2" key="1">
    <citation type="submission" date="2021-01" db="EMBL/GenBank/DDBJ databases">
        <authorList>
            <person name="Li R."/>
            <person name="Bekaert M."/>
        </authorList>
    </citation>
    <scope>NUCLEOTIDE SEQUENCE</scope>
    <source>
        <strain evidence="2">Farmed</strain>
    </source>
</reference>
<proteinExistence type="predicted"/>
<gene>
    <name evidence="2" type="ORF">SPHA_32460</name>
</gene>
<feature type="transmembrane region" description="Helical" evidence="1">
    <location>
        <begin position="46"/>
        <end position="70"/>
    </location>
</feature>
<evidence type="ECO:0000256" key="1">
    <source>
        <dbReference type="SAM" id="Phobius"/>
    </source>
</evidence>
<dbReference type="AlphaFoldDB" id="A0A812CC66"/>
<comment type="caution">
    <text evidence="2">The sequence shown here is derived from an EMBL/GenBank/DDBJ whole genome shotgun (WGS) entry which is preliminary data.</text>
</comment>
<feature type="transmembrane region" description="Helical" evidence="1">
    <location>
        <begin position="15"/>
        <end position="34"/>
    </location>
</feature>
<dbReference type="EMBL" id="CAHIKZ030001354">
    <property type="protein sequence ID" value="CAE1260938.1"/>
    <property type="molecule type" value="Genomic_DNA"/>
</dbReference>
<dbReference type="Proteomes" id="UP000597762">
    <property type="component" value="Unassembled WGS sequence"/>
</dbReference>
<sequence length="152" mass="17896">MTATFLSMPFLFQHLHSFSLFFPSLVASIFPRIFSRFLSLSQYFSFFIPTLSFSVFFLCVNFCFFLFIHFCMRLYFHCFTFSSSSSSSSSSFLSPFLSFAKCVYSIIIYHQPKHVIKKKKLSFFSCWLIVRLVHLFLNLSIYLSIYLSISPK</sequence>
<keyword evidence="1" id="KW-0472">Membrane</keyword>